<dbReference type="Proteomes" id="UP000053573">
    <property type="component" value="Unassembled WGS sequence"/>
</dbReference>
<keyword evidence="2" id="KW-1185">Reference proteome</keyword>
<evidence type="ECO:0000313" key="1">
    <source>
        <dbReference type="EMBL" id="KLJ08619.1"/>
    </source>
</evidence>
<evidence type="ECO:0000313" key="2">
    <source>
        <dbReference type="Proteomes" id="UP000053573"/>
    </source>
</evidence>
<dbReference type="AlphaFoldDB" id="A0A0H1BAY9"/>
<dbReference type="EMBL" id="LDEV01002555">
    <property type="protein sequence ID" value="KLJ08619.1"/>
    <property type="molecule type" value="Genomic_DNA"/>
</dbReference>
<reference evidence="2" key="1">
    <citation type="journal article" date="2015" name="PLoS Genet.">
        <title>The dynamic genome and transcriptome of the human fungal pathogen Blastomyces and close relative Emmonsia.</title>
        <authorList>
            <person name="Munoz J.F."/>
            <person name="Gauthier G.M."/>
            <person name="Desjardins C.A."/>
            <person name="Gallo J.E."/>
            <person name="Holder J."/>
            <person name="Sullivan T.D."/>
            <person name="Marty A.J."/>
            <person name="Carmen J.C."/>
            <person name="Chen Z."/>
            <person name="Ding L."/>
            <person name="Gujja S."/>
            <person name="Magrini V."/>
            <person name="Misas E."/>
            <person name="Mitreva M."/>
            <person name="Priest M."/>
            <person name="Saif S."/>
            <person name="Whiston E.A."/>
            <person name="Young S."/>
            <person name="Zeng Q."/>
            <person name="Goldman W.E."/>
            <person name="Mardis E.R."/>
            <person name="Taylor J.W."/>
            <person name="McEwen J.G."/>
            <person name="Clay O.K."/>
            <person name="Klein B.S."/>
            <person name="Cuomo C.A."/>
        </authorList>
    </citation>
    <scope>NUCLEOTIDE SEQUENCE [LARGE SCALE GENOMIC DNA]</scope>
    <source>
        <strain evidence="2">UAMH 139</strain>
    </source>
</reference>
<organism evidence="1 2">
    <name type="scientific">Blastomyces silverae</name>
    <dbReference type="NCBI Taxonomy" id="2060906"/>
    <lineage>
        <taxon>Eukaryota</taxon>
        <taxon>Fungi</taxon>
        <taxon>Dikarya</taxon>
        <taxon>Ascomycota</taxon>
        <taxon>Pezizomycotina</taxon>
        <taxon>Eurotiomycetes</taxon>
        <taxon>Eurotiomycetidae</taxon>
        <taxon>Onygenales</taxon>
        <taxon>Ajellomycetaceae</taxon>
        <taxon>Blastomyces</taxon>
    </lineage>
</organism>
<proteinExistence type="predicted"/>
<accession>A0A0H1BAY9</accession>
<comment type="caution">
    <text evidence="1">The sequence shown here is derived from an EMBL/GenBank/DDBJ whole genome shotgun (WGS) entry which is preliminary data.</text>
</comment>
<name>A0A0H1BAY9_9EURO</name>
<protein>
    <submittedName>
        <fullName evidence="1">Uncharacterized protein</fullName>
    </submittedName>
</protein>
<sequence length="136" mass="15774">MTANPRMSRWAPIRSVAVRIRIRMRRRKPKNKQSGQRDNVEPSLWIWLARRILLLLQRQVAIIIIIIRRQRGSMEALNAPPQRTPIAHLRTVSIPRHLAYRPILHPLGRTPNPRLPLMPATIVLQLMSKSPLSPDC</sequence>
<gene>
    <name evidence="1" type="ORF">EMPG_15939</name>
</gene>